<dbReference type="GO" id="GO:0006355">
    <property type="term" value="P:regulation of DNA-templated transcription"/>
    <property type="evidence" value="ECO:0007669"/>
    <property type="project" value="InterPro"/>
</dbReference>
<evidence type="ECO:0000313" key="4">
    <source>
        <dbReference type="EMBL" id="AXR06082.1"/>
    </source>
</evidence>
<keyword evidence="1" id="KW-0805">Transcription regulation</keyword>
<keyword evidence="5" id="KW-1185">Reference proteome</keyword>
<keyword evidence="3" id="KW-1133">Transmembrane helix</keyword>
<sequence>MKVSNPLTIIAIFSGVAETLATVALVQLPLEIQEVFVYFVMAFPAGIVLLFFFVLYFKNNVLYAPSDYDDQSHYLEANNLKEKVTDQLEAVFNEINRQGARLTEEEVNKAKRTISKTIAKETISERQKEVLSFLKDNPSRLRDVSENFGLSMNTAKHYLMQLEQRGLVEKQQVRTSENTVASVWQSCA</sequence>
<feature type="transmembrane region" description="Helical" evidence="3">
    <location>
        <begin position="36"/>
        <end position="57"/>
    </location>
</feature>
<organism evidence="4 5">
    <name type="scientific">Salinimonas sediminis</name>
    <dbReference type="NCBI Taxonomy" id="2303538"/>
    <lineage>
        <taxon>Bacteria</taxon>
        <taxon>Pseudomonadati</taxon>
        <taxon>Pseudomonadota</taxon>
        <taxon>Gammaproteobacteria</taxon>
        <taxon>Alteromonadales</taxon>
        <taxon>Alteromonadaceae</taxon>
        <taxon>Alteromonas/Salinimonas group</taxon>
        <taxon>Salinimonas</taxon>
    </lineage>
</organism>
<gene>
    <name evidence="4" type="ORF">D0Y50_06670</name>
</gene>
<evidence type="ECO:0000256" key="3">
    <source>
        <dbReference type="SAM" id="Phobius"/>
    </source>
</evidence>
<protein>
    <submittedName>
        <fullName evidence="4">ArsR family transcriptional regulator</fullName>
    </submittedName>
</protein>
<evidence type="ECO:0000313" key="5">
    <source>
        <dbReference type="Proteomes" id="UP000262073"/>
    </source>
</evidence>
<dbReference type="InterPro" id="IPR006793">
    <property type="entry name" value="FaeA"/>
</dbReference>
<dbReference type="Gene3D" id="1.10.10.10">
    <property type="entry name" value="Winged helix-like DNA-binding domain superfamily/Winged helix DNA-binding domain"/>
    <property type="match status" value="1"/>
</dbReference>
<proteinExistence type="predicted"/>
<evidence type="ECO:0000256" key="1">
    <source>
        <dbReference type="ARBA" id="ARBA00023015"/>
    </source>
</evidence>
<name>A0A346NKM5_9ALTE</name>
<dbReference type="EMBL" id="CP031769">
    <property type="protein sequence ID" value="AXR06082.1"/>
    <property type="molecule type" value="Genomic_DNA"/>
</dbReference>
<keyword evidence="3" id="KW-0472">Membrane</keyword>
<dbReference type="Pfam" id="PF04703">
    <property type="entry name" value="FaeA"/>
    <property type="match status" value="1"/>
</dbReference>
<evidence type="ECO:0000256" key="2">
    <source>
        <dbReference type="ARBA" id="ARBA00023163"/>
    </source>
</evidence>
<dbReference type="SUPFAM" id="SSF46785">
    <property type="entry name" value="Winged helix' DNA-binding domain"/>
    <property type="match status" value="1"/>
</dbReference>
<keyword evidence="3" id="KW-0812">Transmembrane</keyword>
<dbReference type="Proteomes" id="UP000262073">
    <property type="component" value="Chromosome"/>
</dbReference>
<keyword evidence="2" id="KW-0804">Transcription</keyword>
<dbReference type="InterPro" id="IPR036388">
    <property type="entry name" value="WH-like_DNA-bd_sf"/>
</dbReference>
<dbReference type="KEGG" id="salm:D0Y50_06670"/>
<reference evidence="4 5" key="1">
    <citation type="submission" date="2018-08" db="EMBL/GenBank/DDBJ databases">
        <title>Salinimonas sediminis sp. nov., a piezophilic bacterium isolated from a deep-sea sediment sample from the New Britain Trench.</title>
        <authorList>
            <person name="Cao J."/>
        </authorList>
    </citation>
    <scope>NUCLEOTIDE SEQUENCE [LARGE SCALE GENOMIC DNA]</scope>
    <source>
        <strain evidence="4 5">N102</strain>
    </source>
</reference>
<accession>A0A346NKM5</accession>
<dbReference type="AlphaFoldDB" id="A0A346NKM5"/>
<dbReference type="InterPro" id="IPR036390">
    <property type="entry name" value="WH_DNA-bd_sf"/>
</dbReference>
<feature type="transmembrane region" description="Helical" evidence="3">
    <location>
        <begin position="7"/>
        <end position="30"/>
    </location>
</feature>
<dbReference type="OrthoDB" id="9182830at2"/>
<dbReference type="RefSeq" id="WP_117316080.1">
    <property type="nucleotide sequence ID" value="NZ_CP031769.1"/>
</dbReference>